<name>A0ABQ3WSM1_9ACTN</name>
<evidence type="ECO:0000256" key="1">
    <source>
        <dbReference type="SAM" id="MobiDB-lite"/>
    </source>
</evidence>
<dbReference type="EMBL" id="BOMF01000123">
    <property type="protein sequence ID" value="GID49242.1"/>
    <property type="molecule type" value="Genomic_DNA"/>
</dbReference>
<feature type="region of interest" description="Disordered" evidence="1">
    <location>
        <begin position="1"/>
        <end position="23"/>
    </location>
</feature>
<dbReference type="RefSeq" id="WP_204299362.1">
    <property type="nucleotide sequence ID" value="NZ_BAAAGQ010000026.1"/>
</dbReference>
<reference evidence="2" key="1">
    <citation type="submission" date="2021-01" db="EMBL/GenBank/DDBJ databases">
        <title>Whole genome shotgun sequence of Actinoplanes capillaceus NBRC 16408.</title>
        <authorList>
            <person name="Komaki H."/>
            <person name="Tamura T."/>
        </authorList>
    </citation>
    <scope>NUCLEOTIDE SEQUENCE [LARGE SCALE GENOMIC DNA]</scope>
    <source>
        <strain evidence="2">NBRC 16408</strain>
    </source>
</reference>
<accession>A0ABQ3WSM1</accession>
<sequence>MNRPYARTASTTAGDAAAAKNRPSVRFRTPVVIATARRRGTDPHHGRTTGVTLATTSAATA</sequence>
<feature type="compositionally biased region" description="Polar residues" evidence="1">
    <location>
        <begin position="49"/>
        <end position="61"/>
    </location>
</feature>
<gene>
    <name evidence="2" type="ORF">Aca07nite_65170</name>
</gene>
<feature type="compositionally biased region" description="Low complexity" evidence="1">
    <location>
        <begin position="1"/>
        <end position="19"/>
    </location>
</feature>
<protein>
    <submittedName>
        <fullName evidence="2">Uncharacterized protein</fullName>
    </submittedName>
</protein>
<proteinExistence type="predicted"/>
<organism evidence="2">
    <name type="scientific">Actinoplanes campanulatus</name>
    <dbReference type="NCBI Taxonomy" id="113559"/>
    <lineage>
        <taxon>Bacteria</taxon>
        <taxon>Bacillati</taxon>
        <taxon>Actinomycetota</taxon>
        <taxon>Actinomycetes</taxon>
        <taxon>Micromonosporales</taxon>
        <taxon>Micromonosporaceae</taxon>
        <taxon>Actinoplanes</taxon>
    </lineage>
</organism>
<evidence type="ECO:0000313" key="2">
    <source>
        <dbReference type="EMBL" id="GID49242.1"/>
    </source>
</evidence>
<comment type="caution">
    <text evidence="2">The sequence shown here is derived from an EMBL/GenBank/DDBJ whole genome shotgun (WGS) entry which is preliminary data.</text>
</comment>
<feature type="region of interest" description="Disordered" evidence="1">
    <location>
        <begin position="38"/>
        <end position="61"/>
    </location>
</feature>